<dbReference type="InterPro" id="IPR042121">
    <property type="entry name" value="MutL_C_regsub"/>
</dbReference>
<dbReference type="GO" id="GO:0016887">
    <property type="term" value="F:ATP hydrolysis activity"/>
    <property type="evidence" value="ECO:0007669"/>
    <property type="project" value="InterPro"/>
</dbReference>
<dbReference type="Pfam" id="PF08676">
    <property type="entry name" value="MutL_C"/>
    <property type="match status" value="1"/>
</dbReference>
<feature type="domain" description="MutL C-terminal dimerisation" evidence="1">
    <location>
        <begin position="1"/>
        <end position="97"/>
    </location>
</feature>
<proteinExistence type="predicted"/>
<dbReference type="SUPFAM" id="SSF118116">
    <property type="entry name" value="DNA mismatch repair protein MutL"/>
    <property type="match status" value="1"/>
</dbReference>
<evidence type="ECO:0000313" key="2">
    <source>
        <dbReference type="EMBL" id="CAA6824548.1"/>
    </source>
</evidence>
<protein>
    <submittedName>
        <fullName evidence="2">DNA mismatch repair protein MutL</fullName>
    </submittedName>
</protein>
<dbReference type="PANTHER" id="PTHR10073:SF12">
    <property type="entry name" value="DNA MISMATCH REPAIR PROTEIN MLH1"/>
    <property type="match status" value="1"/>
</dbReference>
<dbReference type="EMBL" id="CACVAV010000384">
    <property type="protein sequence ID" value="CAA6824548.1"/>
    <property type="molecule type" value="Genomic_DNA"/>
</dbReference>
<reference evidence="2" key="1">
    <citation type="submission" date="2020-01" db="EMBL/GenBank/DDBJ databases">
        <authorList>
            <person name="Meier V. D."/>
            <person name="Meier V D."/>
        </authorList>
    </citation>
    <scope>NUCLEOTIDE SEQUENCE</scope>
    <source>
        <strain evidence="2">HLG_WM_MAG_08</strain>
    </source>
</reference>
<evidence type="ECO:0000259" key="1">
    <source>
        <dbReference type="SMART" id="SM00853"/>
    </source>
</evidence>
<dbReference type="Gene3D" id="3.30.1370.100">
    <property type="entry name" value="MutL, C-terminal domain, regulatory subdomain"/>
    <property type="match status" value="1"/>
</dbReference>
<dbReference type="InterPro" id="IPR037198">
    <property type="entry name" value="MutL_C_sf"/>
</dbReference>
<name>A0A6S6U8Z2_9GAMM</name>
<dbReference type="AlphaFoldDB" id="A0A6S6U8Z2"/>
<accession>A0A6S6U8Z2</accession>
<dbReference type="GO" id="GO:0140664">
    <property type="term" value="F:ATP-dependent DNA damage sensor activity"/>
    <property type="evidence" value="ECO:0007669"/>
    <property type="project" value="InterPro"/>
</dbReference>
<gene>
    <name evidence="2" type="ORF">HELGO_WM60415</name>
</gene>
<dbReference type="GO" id="GO:0005524">
    <property type="term" value="F:ATP binding"/>
    <property type="evidence" value="ECO:0007669"/>
    <property type="project" value="InterPro"/>
</dbReference>
<organism evidence="2">
    <name type="scientific">uncultured Thiotrichaceae bacterium</name>
    <dbReference type="NCBI Taxonomy" id="298394"/>
    <lineage>
        <taxon>Bacteria</taxon>
        <taxon>Pseudomonadati</taxon>
        <taxon>Pseudomonadota</taxon>
        <taxon>Gammaproteobacteria</taxon>
        <taxon>Thiotrichales</taxon>
        <taxon>Thiotrichaceae</taxon>
        <taxon>environmental samples</taxon>
    </lineage>
</organism>
<dbReference type="InterPro" id="IPR038973">
    <property type="entry name" value="MutL/Mlh/Pms-like"/>
</dbReference>
<dbReference type="PANTHER" id="PTHR10073">
    <property type="entry name" value="DNA MISMATCH REPAIR PROTEIN MLH, PMS, MUTL"/>
    <property type="match status" value="1"/>
</dbReference>
<dbReference type="InterPro" id="IPR014790">
    <property type="entry name" value="MutL_C"/>
</dbReference>
<dbReference type="SMART" id="SM00853">
    <property type="entry name" value="MutL_C"/>
    <property type="match status" value="1"/>
</dbReference>
<dbReference type="GO" id="GO:0006298">
    <property type="term" value="P:mismatch repair"/>
    <property type="evidence" value="ECO:0007669"/>
    <property type="project" value="InterPro"/>
</dbReference>
<dbReference type="GO" id="GO:0032300">
    <property type="term" value="C:mismatch repair complex"/>
    <property type="evidence" value="ECO:0007669"/>
    <property type="project" value="InterPro"/>
</dbReference>
<sequence>PLLVPQAINISRKEADYAVQHRATFKGLGFELDRLGMEKLAIRAVPSLLKDSDTEALVRDVLADLITHGESQRIQQAMNEILSTMACHGSVRANRRLTVPEMNSLLRDMERTERSGQCNHGRPTWTQMSLNQIDKLFMRGQ</sequence>
<feature type="non-terminal residue" evidence="2">
    <location>
        <position position="1"/>
    </location>
</feature>